<evidence type="ECO:0000256" key="2">
    <source>
        <dbReference type="ARBA" id="ARBA00022679"/>
    </source>
</evidence>
<dbReference type="GO" id="GO:0000287">
    <property type="term" value="F:magnesium ion binding"/>
    <property type="evidence" value="ECO:0007669"/>
    <property type="project" value="InterPro"/>
</dbReference>
<dbReference type="Pfam" id="PF00156">
    <property type="entry name" value="Pribosyltran"/>
    <property type="match status" value="1"/>
</dbReference>
<keyword evidence="6 13" id="KW-0418">Kinase</keyword>
<organism evidence="13 14">
    <name type="scientific">Archangium gephyra</name>
    <dbReference type="NCBI Taxonomy" id="48"/>
    <lineage>
        <taxon>Bacteria</taxon>
        <taxon>Pseudomonadati</taxon>
        <taxon>Myxococcota</taxon>
        <taxon>Myxococcia</taxon>
        <taxon>Myxococcales</taxon>
        <taxon>Cystobacterineae</taxon>
        <taxon>Archangiaceae</taxon>
        <taxon>Archangium</taxon>
    </lineage>
</organism>
<dbReference type="SUPFAM" id="SSF53271">
    <property type="entry name" value="PRTase-like"/>
    <property type="match status" value="2"/>
</dbReference>
<dbReference type="GO" id="GO:0005737">
    <property type="term" value="C:cytoplasm"/>
    <property type="evidence" value="ECO:0007669"/>
    <property type="project" value="TreeGrafter"/>
</dbReference>
<gene>
    <name evidence="13" type="ORF">DI536_32410</name>
</gene>
<evidence type="ECO:0000256" key="10">
    <source>
        <dbReference type="RuleBase" id="RU004324"/>
    </source>
</evidence>
<dbReference type="PANTHER" id="PTHR10210">
    <property type="entry name" value="RIBOSE-PHOSPHATE DIPHOSPHOKINASE FAMILY MEMBER"/>
    <property type="match status" value="1"/>
</dbReference>
<dbReference type="PANTHER" id="PTHR10210:SF32">
    <property type="entry name" value="RIBOSE-PHOSPHATE PYROPHOSPHOKINASE 2"/>
    <property type="match status" value="1"/>
</dbReference>
<keyword evidence="7" id="KW-0067">ATP-binding</keyword>
<reference evidence="13 14" key="1">
    <citation type="submission" date="2017-08" db="EMBL/GenBank/DDBJ databases">
        <title>Infants hospitalized years apart are colonized by the same room-sourced microbial strains.</title>
        <authorList>
            <person name="Brooks B."/>
            <person name="Olm M.R."/>
            <person name="Firek B.A."/>
            <person name="Baker R."/>
            <person name="Thomas B.C."/>
            <person name="Morowitz M.J."/>
            <person name="Banfield J.F."/>
        </authorList>
    </citation>
    <scope>NUCLEOTIDE SEQUENCE [LARGE SCALE GENOMIC DNA]</scope>
    <source>
        <strain evidence="13">S2_003_000_R2_14</strain>
    </source>
</reference>
<evidence type="ECO:0000313" key="13">
    <source>
        <dbReference type="EMBL" id="PZR05378.1"/>
    </source>
</evidence>
<sequence length="301" mass="31713">MRPVLLAGSSHPALAAELAKELSLSLGACACRRFPDGELDIELSDDVRGADVFILQSLHAPVGEHLLELALMSDASQRAGARSVTAVIPYLGYARHDRRVTGREPLGARVVAELLAAGRVDRVICLDLHSRAVEGCFPRPVEHADAVPLLIEHVKRNISGPAVVLSPDLGAVKRAEQFARPLGLPVAVVHKQRLSGAEVQANGIVGEVKDRQVIIVDDMISTGGTLVAAVLTALAHGAKSPVTVVASHGLFVGPALERLEKQPLARVIVTDSVPSAVGARFPLERVRSAPAIAQIIARLCG</sequence>
<keyword evidence="5" id="KW-0547">Nucleotide-binding</keyword>
<proteinExistence type="inferred from homology"/>
<dbReference type="EMBL" id="QFQP01000045">
    <property type="protein sequence ID" value="PZR05378.1"/>
    <property type="molecule type" value="Genomic_DNA"/>
</dbReference>
<evidence type="ECO:0000259" key="11">
    <source>
        <dbReference type="Pfam" id="PF00156"/>
    </source>
</evidence>
<name>A0A2W5U8V4_9BACT</name>
<dbReference type="GO" id="GO:0004749">
    <property type="term" value="F:ribose phosphate diphosphokinase activity"/>
    <property type="evidence" value="ECO:0007669"/>
    <property type="project" value="UniProtKB-EC"/>
</dbReference>
<dbReference type="CDD" id="cd06223">
    <property type="entry name" value="PRTases_typeI"/>
    <property type="match status" value="1"/>
</dbReference>
<accession>A0A2W5U8V4</accession>
<dbReference type="GO" id="GO:0016301">
    <property type="term" value="F:kinase activity"/>
    <property type="evidence" value="ECO:0007669"/>
    <property type="project" value="UniProtKB-KW"/>
</dbReference>
<dbReference type="InterPro" id="IPR029057">
    <property type="entry name" value="PRTase-like"/>
</dbReference>
<evidence type="ECO:0000256" key="3">
    <source>
        <dbReference type="ARBA" id="ARBA00022723"/>
    </source>
</evidence>
<dbReference type="InterPro" id="IPR000836">
    <property type="entry name" value="PRTase_dom"/>
</dbReference>
<evidence type="ECO:0000256" key="5">
    <source>
        <dbReference type="ARBA" id="ARBA00022741"/>
    </source>
</evidence>
<dbReference type="InterPro" id="IPR029099">
    <property type="entry name" value="Pribosyltran_N"/>
</dbReference>
<evidence type="ECO:0000256" key="8">
    <source>
        <dbReference type="ARBA" id="ARBA00022842"/>
    </source>
</evidence>
<dbReference type="GO" id="GO:0006015">
    <property type="term" value="P:5-phosphoribose 1-diphosphate biosynthetic process"/>
    <property type="evidence" value="ECO:0007669"/>
    <property type="project" value="TreeGrafter"/>
</dbReference>
<evidence type="ECO:0000256" key="1">
    <source>
        <dbReference type="ARBA" id="ARBA00013247"/>
    </source>
</evidence>
<protein>
    <recommendedName>
        <fullName evidence="1">ribose-phosphate diphosphokinase</fullName>
        <ecNumber evidence="1">2.7.6.1</ecNumber>
    </recommendedName>
</protein>
<dbReference type="Gene3D" id="3.40.50.2020">
    <property type="match status" value="2"/>
</dbReference>
<comment type="catalytic activity">
    <reaction evidence="9">
        <text>D-ribose 5-phosphate + ATP = 5-phospho-alpha-D-ribose 1-diphosphate + AMP + H(+)</text>
        <dbReference type="Rhea" id="RHEA:15609"/>
        <dbReference type="ChEBI" id="CHEBI:15378"/>
        <dbReference type="ChEBI" id="CHEBI:30616"/>
        <dbReference type="ChEBI" id="CHEBI:58017"/>
        <dbReference type="ChEBI" id="CHEBI:78346"/>
        <dbReference type="ChEBI" id="CHEBI:456215"/>
        <dbReference type="EC" id="2.7.6.1"/>
    </reaction>
</comment>
<keyword evidence="4 10" id="KW-0545">Nucleotide biosynthesis</keyword>
<keyword evidence="3" id="KW-0479">Metal-binding</keyword>
<dbReference type="Pfam" id="PF13793">
    <property type="entry name" value="Pribosyltran_N"/>
    <property type="match status" value="1"/>
</dbReference>
<evidence type="ECO:0000259" key="12">
    <source>
        <dbReference type="Pfam" id="PF13793"/>
    </source>
</evidence>
<dbReference type="NCBIfam" id="TIGR01251">
    <property type="entry name" value="ribP_PPkin"/>
    <property type="match status" value="1"/>
</dbReference>
<feature type="domain" description="Phosphoribosyltransferase" evidence="11">
    <location>
        <begin position="160"/>
        <end position="239"/>
    </location>
</feature>
<evidence type="ECO:0000256" key="7">
    <source>
        <dbReference type="ARBA" id="ARBA00022840"/>
    </source>
</evidence>
<dbReference type="EC" id="2.7.6.1" evidence="1"/>
<comment type="caution">
    <text evidence="13">The sequence shown here is derived from an EMBL/GenBank/DDBJ whole genome shotgun (WGS) entry which is preliminary data.</text>
</comment>
<evidence type="ECO:0000256" key="9">
    <source>
        <dbReference type="ARBA" id="ARBA00049535"/>
    </source>
</evidence>
<evidence type="ECO:0000313" key="14">
    <source>
        <dbReference type="Proteomes" id="UP000249061"/>
    </source>
</evidence>
<dbReference type="GO" id="GO:0006164">
    <property type="term" value="P:purine nucleotide biosynthetic process"/>
    <property type="evidence" value="ECO:0007669"/>
    <property type="project" value="TreeGrafter"/>
</dbReference>
<evidence type="ECO:0000256" key="4">
    <source>
        <dbReference type="ARBA" id="ARBA00022727"/>
    </source>
</evidence>
<evidence type="ECO:0000256" key="6">
    <source>
        <dbReference type="ARBA" id="ARBA00022777"/>
    </source>
</evidence>
<dbReference type="Proteomes" id="UP000249061">
    <property type="component" value="Unassembled WGS sequence"/>
</dbReference>
<keyword evidence="2" id="KW-0808">Transferase</keyword>
<dbReference type="FunFam" id="3.40.50.2020:FF:000007">
    <property type="entry name" value="Ribose-phosphate pyrophosphokinase"/>
    <property type="match status" value="1"/>
</dbReference>
<dbReference type="InterPro" id="IPR005946">
    <property type="entry name" value="Rib-P_diPkinase"/>
</dbReference>
<feature type="domain" description="Ribose-phosphate pyrophosphokinase N-terminal" evidence="12">
    <location>
        <begin position="4"/>
        <end position="116"/>
    </location>
</feature>
<dbReference type="GO" id="GO:0005524">
    <property type="term" value="F:ATP binding"/>
    <property type="evidence" value="ECO:0007669"/>
    <property type="project" value="UniProtKB-KW"/>
</dbReference>
<dbReference type="SMART" id="SM01400">
    <property type="entry name" value="Pribosyltran_N"/>
    <property type="match status" value="1"/>
</dbReference>
<comment type="similarity">
    <text evidence="10">Belongs to the ribose-phosphate pyrophosphokinase family.</text>
</comment>
<dbReference type="GO" id="GO:0002189">
    <property type="term" value="C:ribose phosphate diphosphokinase complex"/>
    <property type="evidence" value="ECO:0007669"/>
    <property type="project" value="TreeGrafter"/>
</dbReference>
<dbReference type="AlphaFoldDB" id="A0A2W5U8V4"/>
<keyword evidence="8" id="KW-0460">Magnesium</keyword>